<keyword evidence="1" id="KW-0813">Transport</keyword>
<dbReference type="SUPFAM" id="SSF56300">
    <property type="entry name" value="Metallo-dependent phosphatases"/>
    <property type="match status" value="1"/>
</dbReference>
<gene>
    <name evidence="8" type="ORF">FH972_020848</name>
</gene>
<dbReference type="GO" id="GO:0017004">
    <property type="term" value="P:cytochrome complex assembly"/>
    <property type="evidence" value="ECO:0007669"/>
    <property type="project" value="UniProtKB-KW"/>
</dbReference>
<proteinExistence type="predicted"/>
<evidence type="ECO:0000256" key="3">
    <source>
        <dbReference type="ARBA" id="ARBA00022748"/>
    </source>
</evidence>
<dbReference type="SUPFAM" id="SSF52540">
    <property type="entry name" value="P-loop containing nucleoside triphosphate hydrolases"/>
    <property type="match status" value="1"/>
</dbReference>
<dbReference type="Gene3D" id="3.40.50.300">
    <property type="entry name" value="P-loop containing nucleotide triphosphate hydrolases"/>
    <property type="match status" value="1"/>
</dbReference>
<evidence type="ECO:0000313" key="9">
    <source>
        <dbReference type="Proteomes" id="UP000327013"/>
    </source>
</evidence>
<feature type="domain" description="ABC transporter" evidence="7">
    <location>
        <begin position="11"/>
        <end position="248"/>
    </location>
</feature>
<dbReference type="OrthoDB" id="411211at2759"/>
<organism evidence="8 9">
    <name type="scientific">Carpinus fangiana</name>
    <dbReference type="NCBI Taxonomy" id="176857"/>
    <lineage>
        <taxon>Eukaryota</taxon>
        <taxon>Viridiplantae</taxon>
        <taxon>Streptophyta</taxon>
        <taxon>Embryophyta</taxon>
        <taxon>Tracheophyta</taxon>
        <taxon>Spermatophyta</taxon>
        <taxon>Magnoliopsida</taxon>
        <taxon>eudicotyledons</taxon>
        <taxon>Gunneridae</taxon>
        <taxon>Pentapetalae</taxon>
        <taxon>rosids</taxon>
        <taxon>fabids</taxon>
        <taxon>Fagales</taxon>
        <taxon>Betulaceae</taxon>
        <taxon>Carpinus</taxon>
    </lineage>
</organism>
<dbReference type="GO" id="GO:0005524">
    <property type="term" value="F:ATP binding"/>
    <property type="evidence" value="ECO:0007669"/>
    <property type="project" value="UniProtKB-KW"/>
</dbReference>
<dbReference type="PANTHER" id="PTHR43499:SF1">
    <property type="entry name" value="ABC TRANSPORTER I FAMILY MEMBER 1"/>
    <property type="match status" value="1"/>
</dbReference>
<dbReference type="SMART" id="SM00382">
    <property type="entry name" value="AAA"/>
    <property type="match status" value="1"/>
</dbReference>
<dbReference type="Gene3D" id="3.60.21.10">
    <property type="match status" value="1"/>
</dbReference>
<evidence type="ECO:0000256" key="2">
    <source>
        <dbReference type="ARBA" id="ARBA00022741"/>
    </source>
</evidence>
<dbReference type="Pfam" id="PF00005">
    <property type="entry name" value="ABC_tran"/>
    <property type="match status" value="1"/>
</dbReference>
<dbReference type="GO" id="GO:0022857">
    <property type="term" value="F:transmembrane transporter activity"/>
    <property type="evidence" value="ECO:0007669"/>
    <property type="project" value="InterPro"/>
</dbReference>
<keyword evidence="2" id="KW-0547">Nucleotide-binding</keyword>
<keyword evidence="9" id="KW-1185">Reference proteome</keyword>
<dbReference type="NCBIfam" id="TIGR01189">
    <property type="entry name" value="ccmA"/>
    <property type="match status" value="1"/>
</dbReference>
<dbReference type="PANTHER" id="PTHR43499">
    <property type="entry name" value="ABC TRANSPORTER I FAMILY MEMBER 1"/>
    <property type="match status" value="1"/>
</dbReference>
<dbReference type="InterPro" id="IPR027417">
    <property type="entry name" value="P-loop_NTPase"/>
</dbReference>
<protein>
    <recommendedName>
        <fullName evidence="7">ABC transporter domain-containing protein</fullName>
    </recommendedName>
</protein>
<dbReference type="AlphaFoldDB" id="A0A5N6RUX2"/>
<keyword evidence="6" id="KW-0472">Membrane</keyword>
<evidence type="ECO:0000256" key="6">
    <source>
        <dbReference type="ARBA" id="ARBA00023136"/>
    </source>
</evidence>
<keyword evidence="5" id="KW-1278">Translocase</keyword>
<dbReference type="EMBL" id="CM017328">
    <property type="protein sequence ID" value="KAE8126102.1"/>
    <property type="molecule type" value="Genomic_DNA"/>
</dbReference>
<name>A0A5N6RUX2_9ROSI</name>
<keyword evidence="3" id="KW-0201">Cytochrome c-type biogenesis</keyword>
<reference evidence="8 9" key="1">
    <citation type="submission" date="2019-06" db="EMBL/GenBank/DDBJ databases">
        <title>A chromosomal-level reference genome of Carpinus fangiana (Coryloideae, Betulaceae).</title>
        <authorList>
            <person name="Yang X."/>
            <person name="Wang Z."/>
            <person name="Zhang L."/>
            <person name="Hao G."/>
            <person name="Liu J."/>
            <person name="Yang Y."/>
        </authorList>
    </citation>
    <scope>NUCLEOTIDE SEQUENCE [LARGE SCALE GENOMIC DNA]</scope>
    <source>
        <strain evidence="8">Cfa_2016G</strain>
        <tissue evidence="8">Leaf</tissue>
    </source>
</reference>
<dbReference type="InterPro" id="IPR005895">
    <property type="entry name" value="ABC_transptr_haem_export_CcmA"/>
</dbReference>
<dbReference type="GO" id="GO:0016887">
    <property type="term" value="F:ATP hydrolysis activity"/>
    <property type="evidence" value="ECO:0007669"/>
    <property type="project" value="InterPro"/>
</dbReference>
<dbReference type="PROSITE" id="PS50893">
    <property type="entry name" value="ABC_TRANSPORTER_2"/>
    <property type="match status" value="1"/>
</dbReference>
<dbReference type="Proteomes" id="UP000327013">
    <property type="component" value="Chromosome 8"/>
</dbReference>
<evidence type="ECO:0000256" key="1">
    <source>
        <dbReference type="ARBA" id="ARBA00022448"/>
    </source>
</evidence>
<dbReference type="InterPro" id="IPR003593">
    <property type="entry name" value="AAA+_ATPase"/>
</dbReference>
<sequence length="586" mass="65633">MSLRKPPLPRLLLNNVSCMRNAQQILRHVNVSIHDGGALVLTGTNGSGKSTFLRMLAGFSRPSAGEILWNGHDITQSGVFHQYKLQLNWLSLKDAVKDKFTVLDNVQWFEVLEGKQGNSLPALELMGLGRLAKDKARLLSMGQRKRLQLARLLAIDRPIWLLDEPSVALDDEGVKLLEYIIADHRKKGGIVIVATHLPIKIEDAMYLRLPPRFPRRMTLVLLCFAVYLALNLGQPQKAIYQNRALDLYFISVRGGFRPLKQQTHLLRLMEKVAKTSKAIFVVNTSELGEDDPLMQNGTVLFPSLKVPWYTTRTKEGHGASCFLEQIKLPYGRTLDIIGVDTGSLQELVRTGSLSESGQNQLHWLTRTLEATNSNWRMVVGFHPLVVCEEKKEELEGKQFYEPLHHIFQRFGVNVYLSAEGCTNHVQHGNIAYIGNPTPRENESYVASVNGKSVFNGELVNGFLLHRVSSLEIVTYFISLAGEVVHRTVIQQRDDPTTLIPSINTAGHEQEEAKRLGLKFTLENEAPRSVKSGVLLEGVRFPWRGDPDGLFVTRSPKRQPVVAAMAMRVPFLCLIRALSEPPPSASP</sequence>
<accession>A0A5N6RUX2</accession>
<keyword evidence="4" id="KW-0067">ATP-binding</keyword>
<dbReference type="InterPro" id="IPR003439">
    <property type="entry name" value="ABC_transporter-like_ATP-bd"/>
</dbReference>
<evidence type="ECO:0000313" key="8">
    <source>
        <dbReference type="EMBL" id="KAE8126102.1"/>
    </source>
</evidence>
<evidence type="ECO:0000256" key="5">
    <source>
        <dbReference type="ARBA" id="ARBA00022967"/>
    </source>
</evidence>
<dbReference type="InterPro" id="IPR029052">
    <property type="entry name" value="Metallo-depent_PP-like"/>
</dbReference>
<evidence type="ECO:0000259" key="7">
    <source>
        <dbReference type="PROSITE" id="PS50893"/>
    </source>
</evidence>
<evidence type="ECO:0000256" key="4">
    <source>
        <dbReference type="ARBA" id="ARBA00022840"/>
    </source>
</evidence>